<dbReference type="InterPro" id="IPR006121">
    <property type="entry name" value="HMA_dom"/>
</dbReference>
<reference evidence="3" key="1">
    <citation type="submission" date="2017-05" db="EMBL/GenBank/DDBJ databases">
        <authorList>
            <person name="Papadimitriou K."/>
        </authorList>
    </citation>
    <scope>NUCLEOTIDE SEQUENCE [LARGE SCALE GENOMIC DNA]</scope>
    <source>
        <strain evidence="3">ACA-DC 3411</strain>
    </source>
</reference>
<feature type="domain" description="HMA" evidence="1">
    <location>
        <begin position="1"/>
        <end position="61"/>
    </location>
</feature>
<dbReference type="PROSITE" id="PS50846">
    <property type="entry name" value="HMA_2"/>
    <property type="match status" value="1"/>
</dbReference>
<dbReference type="KEGG" id="lzy:LZ3411_2375"/>
<protein>
    <recommendedName>
        <fullName evidence="1">HMA domain-containing protein</fullName>
    </recommendedName>
</protein>
<proteinExistence type="predicted"/>
<dbReference type="AlphaFoldDB" id="A0A1Y6JZV8"/>
<dbReference type="Proteomes" id="UP000195412">
    <property type="component" value="Chromosome I"/>
</dbReference>
<gene>
    <name evidence="2" type="ORF">LZ3411_2375</name>
</gene>
<evidence type="ECO:0000313" key="3">
    <source>
        <dbReference type="Proteomes" id="UP000195412"/>
    </source>
</evidence>
<evidence type="ECO:0000313" key="2">
    <source>
        <dbReference type="EMBL" id="SMS15425.1"/>
    </source>
</evidence>
<sequence>MKTVLVEGMKCVHCAEHVQDRLGQKVTNVKVDLRHATATFDGNATLADLNATLAGTRYHAVTFL</sequence>
<dbReference type="InterPro" id="IPR036163">
    <property type="entry name" value="HMA_dom_sf"/>
</dbReference>
<name>A0A1Y6JZV8_9LACO</name>
<dbReference type="EMBL" id="LT854705">
    <property type="protein sequence ID" value="SMS15425.1"/>
    <property type="molecule type" value="Genomic_DNA"/>
</dbReference>
<evidence type="ECO:0000259" key="1">
    <source>
        <dbReference type="PROSITE" id="PS50846"/>
    </source>
</evidence>
<dbReference type="CDD" id="cd00371">
    <property type="entry name" value="HMA"/>
    <property type="match status" value="1"/>
</dbReference>
<dbReference type="RefSeq" id="WP_087742663.1">
    <property type="nucleotide sequence ID" value="NZ_JBPWQU010000006.1"/>
</dbReference>
<dbReference type="Gene3D" id="3.30.70.100">
    <property type="match status" value="1"/>
</dbReference>
<dbReference type="Pfam" id="PF00403">
    <property type="entry name" value="HMA"/>
    <property type="match status" value="1"/>
</dbReference>
<organism evidence="2 3">
    <name type="scientific">Levilactobacillus zymae</name>
    <dbReference type="NCBI Taxonomy" id="267363"/>
    <lineage>
        <taxon>Bacteria</taxon>
        <taxon>Bacillati</taxon>
        <taxon>Bacillota</taxon>
        <taxon>Bacilli</taxon>
        <taxon>Lactobacillales</taxon>
        <taxon>Lactobacillaceae</taxon>
        <taxon>Levilactobacillus</taxon>
    </lineage>
</organism>
<accession>A0A1Y6JZV8</accession>
<dbReference type="SUPFAM" id="SSF55008">
    <property type="entry name" value="HMA, heavy metal-associated domain"/>
    <property type="match status" value="1"/>
</dbReference>
<dbReference type="GO" id="GO:0046872">
    <property type="term" value="F:metal ion binding"/>
    <property type="evidence" value="ECO:0007669"/>
    <property type="project" value="InterPro"/>
</dbReference>